<dbReference type="SUPFAM" id="SSF158622">
    <property type="entry name" value="YheA/YmcA-like"/>
    <property type="match status" value="1"/>
</dbReference>
<dbReference type="STRING" id="553467.SAMN04488063_2959"/>
<organism evidence="1 2">
    <name type="scientific">Halopelagius inordinatus</name>
    <dbReference type="NCBI Taxonomy" id="553467"/>
    <lineage>
        <taxon>Archaea</taxon>
        <taxon>Methanobacteriati</taxon>
        <taxon>Methanobacteriota</taxon>
        <taxon>Stenosarchaea group</taxon>
        <taxon>Halobacteria</taxon>
        <taxon>Halobacteriales</taxon>
        <taxon>Haloferacaceae</taxon>
    </lineage>
</organism>
<accession>A0A1I2UQI3</accession>
<dbReference type="EMBL" id="FOOQ01000004">
    <property type="protein sequence ID" value="SFG79260.1"/>
    <property type="molecule type" value="Genomic_DNA"/>
</dbReference>
<dbReference type="InterPro" id="IPR010368">
    <property type="entry name" value="Com_YlbF"/>
</dbReference>
<evidence type="ECO:0000313" key="1">
    <source>
        <dbReference type="EMBL" id="SFG79260.1"/>
    </source>
</evidence>
<dbReference type="Gene3D" id="1.20.1500.10">
    <property type="entry name" value="YheA/YmcA-like"/>
    <property type="match status" value="1"/>
</dbReference>
<gene>
    <name evidence="1" type="ORF">SAMN04488063_2959</name>
</gene>
<name>A0A1I2UQI3_9EURY</name>
<dbReference type="AlphaFoldDB" id="A0A1I2UQI3"/>
<evidence type="ECO:0000313" key="2">
    <source>
        <dbReference type="Proteomes" id="UP000198876"/>
    </source>
</evidence>
<dbReference type="Proteomes" id="UP000198876">
    <property type="component" value="Unassembled WGS sequence"/>
</dbReference>
<dbReference type="RefSeq" id="WP_092893332.1">
    <property type="nucleotide sequence ID" value="NZ_FOOQ01000004.1"/>
</dbReference>
<reference evidence="2" key="1">
    <citation type="submission" date="2016-10" db="EMBL/GenBank/DDBJ databases">
        <authorList>
            <person name="Varghese N."/>
            <person name="Submissions S."/>
        </authorList>
    </citation>
    <scope>NUCLEOTIDE SEQUENCE [LARGE SCALE GENOMIC DNA]</scope>
    <source>
        <strain evidence="2">CGMCC 1.7739</strain>
    </source>
</reference>
<keyword evidence="2" id="KW-1185">Reference proteome</keyword>
<proteinExistence type="predicted"/>
<protein>
    <submittedName>
        <fullName evidence="1">Cell fate regulator YlbF, YheA/YmcA/DUF963 family (Controls sporulation, competence, biofilm development)</fullName>
    </submittedName>
</protein>
<dbReference type="InterPro" id="IPR023378">
    <property type="entry name" value="YheA/YmcA-like_dom_sf"/>
</dbReference>
<dbReference type="Pfam" id="PF06133">
    <property type="entry name" value="Com_YlbF"/>
    <property type="match status" value="1"/>
</dbReference>
<sequence length="124" mass="13751">MSMQTDRLEEMGRELGEAVTETPEYAAFEEAKQAVENDDEVQAQISEFESLREEFMFARQTGNATQEGLEKVQSAQEELHSMPAMAEYLEAQETLQARLEAINEAISEPLAVDFGGEAGGCCHD</sequence>
<dbReference type="OrthoDB" id="211540at2157"/>